<dbReference type="Gene3D" id="3.30.700.10">
    <property type="entry name" value="Glycoprotein, Type 4 Pilin"/>
    <property type="match status" value="1"/>
</dbReference>
<dbReference type="InterPro" id="IPR013783">
    <property type="entry name" value="Ig-like_fold"/>
</dbReference>
<reference evidence="2" key="1">
    <citation type="journal article" date="2020" name="mSystems">
        <title>Genome- and Community-Level Interaction Insights into Carbon Utilization and Element Cycling Functions of Hydrothermarchaeota in Hydrothermal Sediment.</title>
        <authorList>
            <person name="Zhou Z."/>
            <person name="Liu Y."/>
            <person name="Xu W."/>
            <person name="Pan J."/>
            <person name="Luo Z.H."/>
            <person name="Li M."/>
        </authorList>
    </citation>
    <scope>NUCLEOTIDE SEQUENCE [LARGE SCALE GENOMIC DNA]</scope>
    <source>
        <strain evidence="2">SpSt-788</strain>
    </source>
</reference>
<accession>A0A7C4EM18</accession>
<comment type="caution">
    <text evidence="2">The sequence shown here is derived from an EMBL/GenBank/DDBJ whole genome shotgun (WGS) entry which is preliminary data.</text>
</comment>
<evidence type="ECO:0000256" key="1">
    <source>
        <dbReference type="SAM" id="Phobius"/>
    </source>
</evidence>
<dbReference type="SUPFAM" id="SSF54523">
    <property type="entry name" value="Pili subunits"/>
    <property type="match status" value="1"/>
</dbReference>
<dbReference type="NCBIfam" id="TIGR02532">
    <property type="entry name" value="IV_pilin_GFxxxE"/>
    <property type="match status" value="1"/>
</dbReference>
<protein>
    <submittedName>
        <fullName evidence="2">Prepilin-type N-terminal cleavage/methylation domain-containing protein</fullName>
    </submittedName>
</protein>
<dbReference type="GO" id="GO:0005509">
    <property type="term" value="F:calcium ion binding"/>
    <property type="evidence" value="ECO:0007669"/>
    <property type="project" value="InterPro"/>
</dbReference>
<sequence length="654" mass="68511">MQIIKSIHSNKGLTLIEIAIVLIVLGILIGLGASLIGPLTKRIKLNETRDTVRQAKEAILGFAVKNGYLPADLDSAGSRKLDAWGRELKYYTASELGSGDICGKNITSMQVYECVNTDCSVYLVKSNIAFVVYSTGDDANGECTGSSSPFYVREQGMPYITPCIYNPASPQFYYDDVVGYASLDEMRSLRGCPQPLTIISLATLPEGEEDSFYSYSLQAIGGKPPYTWTGSAGSGLTLNESGLISGTINVNTSSNTGELLVCSGSVNINATVNDSAGSPPQSLSFTVPVRPQPLKIITESLPSGYEGSPYTATVYAHGGTTPYSWNMSVSPNCPSGLTCSGNTISGTPVSAAGTYTVTVTVTDQCGRSTTKAFGLTIHSSGGGGGCPAMSLSPPSGTSWTATVGQPFSQSITVSGGQTPLTNTQCTPSSCRGLSLSCSSSGATISGTPASSGACIFSVAWQDSCSPPQTVSGTYTVNISANAPTCTLSASPGLVPYNTSTTLNWTISNGPADATFSPQSGTCTSFPNSTGGSCTTANLSAPPCRQTFTLTVSNANGSSQYTTTVYPGMSEYRVWNDAGTRRDYRVDGVCRRVNNNSEITTQTYRLNPGENIIQYQSSNTTCTTQTDTLSYNEALEVDSYYGNCDGILNFSGSDR</sequence>
<dbReference type="EMBL" id="DTHO01000022">
    <property type="protein sequence ID" value="HGG99347.1"/>
    <property type="molecule type" value="Genomic_DNA"/>
</dbReference>
<dbReference type="Pfam" id="PF05345">
    <property type="entry name" value="He_PIG"/>
    <property type="match status" value="2"/>
</dbReference>
<dbReference type="AlphaFoldDB" id="A0A7C4EM18"/>
<evidence type="ECO:0000313" key="2">
    <source>
        <dbReference type="EMBL" id="HGG99347.1"/>
    </source>
</evidence>
<dbReference type="SUPFAM" id="SSF49313">
    <property type="entry name" value="Cadherin-like"/>
    <property type="match status" value="1"/>
</dbReference>
<dbReference type="Gene3D" id="2.60.40.10">
    <property type="entry name" value="Immunoglobulins"/>
    <property type="match status" value="2"/>
</dbReference>
<dbReference type="GO" id="GO:0016020">
    <property type="term" value="C:membrane"/>
    <property type="evidence" value="ECO:0007669"/>
    <property type="project" value="InterPro"/>
</dbReference>
<keyword evidence="1" id="KW-1133">Transmembrane helix</keyword>
<keyword evidence="1" id="KW-0472">Membrane</keyword>
<dbReference type="InterPro" id="IPR015919">
    <property type="entry name" value="Cadherin-like_sf"/>
</dbReference>
<dbReference type="InterPro" id="IPR012902">
    <property type="entry name" value="N_methyl_site"/>
</dbReference>
<feature type="transmembrane region" description="Helical" evidence="1">
    <location>
        <begin position="12"/>
        <end position="36"/>
    </location>
</feature>
<dbReference type="InterPro" id="IPR045584">
    <property type="entry name" value="Pilin-like"/>
</dbReference>
<proteinExistence type="predicted"/>
<organism evidence="2">
    <name type="scientific">Thermodesulfovibrio aggregans</name>
    <dbReference type="NCBI Taxonomy" id="86166"/>
    <lineage>
        <taxon>Bacteria</taxon>
        <taxon>Pseudomonadati</taxon>
        <taxon>Nitrospirota</taxon>
        <taxon>Thermodesulfovibrionia</taxon>
        <taxon>Thermodesulfovibrionales</taxon>
        <taxon>Thermodesulfovibrionaceae</taxon>
        <taxon>Thermodesulfovibrio</taxon>
    </lineage>
</organism>
<gene>
    <name evidence="2" type="ORF">ENV75_02705</name>
</gene>
<keyword evidence="1" id="KW-0812">Transmembrane</keyword>
<name>A0A7C4EM18_9BACT</name>